<dbReference type="AlphaFoldDB" id="A0A2Z2KSJ3"/>
<feature type="transmembrane region" description="Helical" evidence="6">
    <location>
        <begin position="187"/>
        <end position="208"/>
    </location>
</feature>
<keyword evidence="2" id="KW-1003">Cell membrane</keyword>
<dbReference type="PANTHER" id="PTHR30294:SF48">
    <property type="entry name" value="LINEARMYCIN RESISTANCE PERMEASE PROTEIN LNRM"/>
    <property type="match status" value="1"/>
</dbReference>
<evidence type="ECO:0000256" key="6">
    <source>
        <dbReference type="SAM" id="Phobius"/>
    </source>
</evidence>
<dbReference type="KEGG" id="pdh:B9T62_37415"/>
<reference evidence="8 9" key="1">
    <citation type="submission" date="2017-06" db="EMBL/GenBank/DDBJ databases">
        <title>Complete genome sequence of Paenibacillus donghaensis KCTC 13049T isolated from East Sea sediment, South Korea.</title>
        <authorList>
            <person name="Jung B.K."/>
            <person name="Hong S.-J."/>
            <person name="Shin J.-H."/>
        </authorList>
    </citation>
    <scope>NUCLEOTIDE SEQUENCE [LARGE SCALE GENOMIC DNA]</scope>
    <source>
        <strain evidence="8 9">KCTC 13049</strain>
    </source>
</reference>
<keyword evidence="4 6" id="KW-1133">Transmembrane helix</keyword>
<evidence type="ECO:0000313" key="8">
    <source>
        <dbReference type="EMBL" id="ASA25899.1"/>
    </source>
</evidence>
<evidence type="ECO:0000256" key="4">
    <source>
        <dbReference type="ARBA" id="ARBA00022989"/>
    </source>
</evidence>
<dbReference type="GO" id="GO:0140359">
    <property type="term" value="F:ABC-type transporter activity"/>
    <property type="evidence" value="ECO:0007669"/>
    <property type="project" value="InterPro"/>
</dbReference>
<dbReference type="InterPro" id="IPR013525">
    <property type="entry name" value="ABC2_TM"/>
</dbReference>
<sequence>MEGGEPLNTLRIAYKEIKHGVRDWGTMLFMLAFPLALILILGLTLTNAFESGVDLAPVKVLVQDSSSNVELSKAFRSFSDGMERAGVQTELAAEGVDGRTEVELNRYADYIELRDDGILLYASSRSGIESNIVQGLLSSFTDRHNLAAVVAQSAPERLNKVFTDLPEQSYIREVAVNSERTPTSLDYYAVAMTAMIGLWSALPASGLIRSEISRGTAQRLAIAPVSRGEILTGKLLGSFVINTLCVLLLILVSKYGFGAYWGERAGEVLLILLSEITMAISLGLACGYVMKGAASQGIVLVILQVASLAGGAFFPVSEGGGLLGWLVNWSPMHWTHQALTAVINGNTNSGVWGAIGLNLGLAVLFLGSSIIILRQREGI</sequence>
<feature type="transmembrane region" description="Helical" evidence="6">
    <location>
        <begin position="351"/>
        <end position="373"/>
    </location>
</feature>
<comment type="subcellular location">
    <subcellularLocation>
        <location evidence="1">Cell membrane</location>
        <topology evidence="1">Multi-pass membrane protein</topology>
    </subcellularLocation>
</comment>
<organism evidence="8 9">
    <name type="scientific">Paenibacillus donghaensis</name>
    <dbReference type="NCBI Taxonomy" id="414771"/>
    <lineage>
        <taxon>Bacteria</taxon>
        <taxon>Bacillati</taxon>
        <taxon>Bacillota</taxon>
        <taxon>Bacilli</taxon>
        <taxon>Bacillales</taxon>
        <taxon>Paenibacillaceae</taxon>
        <taxon>Paenibacillus</taxon>
    </lineage>
</organism>
<feature type="transmembrane region" description="Helical" evidence="6">
    <location>
        <begin position="269"/>
        <end position="290"/>
    </location>
</feature>
<protein>
    <recommendedName>
        <fullName evidence="7">ABC-2 type transporter transmembrane domain-containing protein</fullName>
    </recommendedName>
</protein>
<dbReference type="Proteomes" id="UP000249890">
    <property type="component" value="Chromosome"/>
</dbReference>
<accession>A0A2Z2KSJ3</accession>
<evidence type="ECO:0000256" key="3">
    <source>
        <dbReference type="ARBA" id="ARBA00022692"/>
    </source>
</evidence>
<feature type="transmembrane region" description="Helical" evidence="6">
    <location>
        <begin position="235"/>
        <end position="257"/>
    </location>
</feature>
<gene>
    <name evidence="8" type="ORF">B9T62_37415</name>
</gene>
<dbReference type="GO" id="GO:0005886">
    <property type="term" value="C:plasma membrane"/>
    <property type="evidence" value="ECO:0007669"/>
    <property type="project" value="UniProtKB-SubCell"/>
</dbReference>
<evidence type="ECO:0000256" key="2">
    <source>
        <dbReference type="ARBA" id="ARBA00022475"/>
    </source>
</evidence>
<dbReference type="InterPro" id="IPR051449">
    <property type="entry name" value="ABC-2_transporter_component"/>
</dbReference>
<dbReference type="Pfam" id="PF12698">
    <property type="entry name" value="ABC2_membrane_3"/>
    <property type="match status" value="1"/>
</dbReference>
<feature type="transmembrane region" description="Helical" evidence="6">
    <location>
        <begin position="297"/>
        <end position="316"/>
    </location>
</feature>
<feature type="transmembrane region" description="Helical" evidence="6">
    <location>
        <begin position="24"/>
        <end position="45"/>
    </location>
</feature>
<dbReference type="EMBL" id="CP021780">
    <property type="protein sequence ID" value="ASA25899.1"/>
    <property type="molecule type" value="Genomic_DNA"/>
</dbReference>
<evidence type="ECO:0000259" key="7">
    <source>
        <dbReference type="Pfam" id="PF12698"/>
    </source>
</evidence>
<evidence type="ECO:0000256" key="1">
    <source>
        <dbReference type="ARBA" id="ARBA00004651"/>
    </source>
</evidence>
<proteinExistence type="predicted"/>
<dbReference type="PANTHER" id="PTHR30294">
    <property type="entry name" value="MEMBRANE COMPONENT OF ABC TRANSPORTER YHHJ-RELATED"/>
    <property type="match status" value="1"/>
</dbReference>
<keyword evidence="3 6" id="KW-0812">Transmembrane</keyword>
<evidence type="ECO:0000256" key="5">
    <source>
        <dbReference type="ARBA" id="ARBA00023136"/>
    </source>
</evidence>
<feature type="domain" description="ABC-2 type transporter transmembrane" evidence="7">
    <location>
        <begin position="24"/>
        <end position="367"/>
    </location>
</feature>
<keyword evidence="5 6" id="KW-0472">Membrane</keyword>
<name>A0A2Z2KSJ3_9BACL</name>
<evidence type="ECO:0000313" key="9">
    <source>
        <dbReference type="Proteomes" id="UP000249890"/>
    </source>
</evidence>
<keyword evidence="9" id="KW-1185">Reference proteome</keyword>